<evidence type="ECO:0008006" key="3">
    <source>
        <dbReference type="Google" id="ProtNLM"/>
    </source>
</evidence>
<dbReference type="Gene3D" id="2.60.120.620">
    <property type="entry name" value="q2cbj1_9rhob like domain"/>
    <property type="match status" value="1"/>
</dbReference>
<reference evidence="1 2" key="1">
    <citation type="submission" date="2017-04" db="EMBL/GenBank/DDBJ databases">
        <authorList>
            <person name="Afonso C.L."/>
            <person name="Miller P.J."/>
            <person name="Scott M.A."/>
            <person name="Spackman E."/>
            <person name="Goraichik I."/>
            <person name="Dimitrov K.M."/>
            <person name="Suarez D.L."/>
            <person name="Swayne D.E."/>
        </authorList>
    </citation>
    <scope>NUCLEOTIDE SEQUENCE [LARGE SCALE GENOMIC DNA]</scope>
    <source>
        <strain evidence="1 2">A2P</strain>
    </source>
</reference>
<dbReference type="SUPFAM" id="SSF51197">
    <property type="entry name" value="Clavaminate synthase-like"/>
    <property type="match status" value="1"/>
</dbReference>
<accession>A0A1X7HA26</accession>
<evidence type="ECO:0000313" key="1">
    <source>
        <dbReference type="EMBL" id="SMF82575.1"/>
    </source>
</evidence>
<protein>
    <recommendedName>
        <fullName evidence="3">Phytanoyl-CoA dioxygenase family protein</fullName>
    </recommendedName>
</protein>
<dbReference type="OrthoDB" id="324927at2"/>
<dbReference type="Proteomes" id="UP000192936">
    <property type="component" value="Unassembled WGS sequence"/>
</dbReference>
<organism evidence="1 2">
    <name type="scientific">Azospirillum oryzae</name>
    <dbReference type="NCBI Taxonomy" id="286727"/>
    <lineage>
        <taxon>Bacteria</taxon>
        <taxon>Pseudomonadati</taxon>
        <taxon>Pseudomonadota</taxon>
        <taxon>Alphaproteobacteria</taxon>
        <taxon>Rhodospirillales</taxon>
        <taxon>Azospirillaceae</taxon>
        <taxon>Azospirillum</taxon>
    </lineage>
</organism>
<proteinExistence type="predicted"/>
<dbReference type="AlphaFoldDB" id="A0A1X7HA26"/>
<dbReference type="RefSeq" id="WP_085090141.1">
    <property type="nucleotide sequence ID" value="NZ_FXAK01000007.1"/>
</dbReference>
<gene>
    <name evidence="1" type="ORF">SAMN02982917_5383</name>
</gene>
<name>A0A1X7HA26_9PROT</name>
<sequence length="287" mass="32354">MNVANIARRLVAGELHYALGRFESVRRGYSALRRLSPRSRQRAPAGPPIPLPPLPVSLFAGQTIDRALADLRRDSIALGFDLPWAMVEEMVEFATHSPLQRRLRDDRVFYRHDVRKGRLEDGSPAVMGIVPDPLDCPAVRRVCRDPLLMQCAGAFLGFPATKIIPRLFWSFVTDATDDERRQLGQTIDWHYDVHDFHFCSAQFYLTDVGPGSGEHALVRGSHHGKSLRMLLGSANARDEQLFTRFARDRILVVEGPAGTGFLEDTSCYHRATPPASRERLMLQLWIS</sequence>
<dbReference type="STRING" id="286727.SAMN02982917_5383"/>
<dbReference type="EMBL" id="FXAK01000007">
    <property type="protein sequence ID" value="SMF82575.1"/>
    <property type="molecule type" value="Genomic_DNA"/>
</dbReference>
<evidence type="ECO:0000313" key="2">
    <source>
        <dbReference type="Proteomes" id="UP000192936"/>
    </source>
</evidence>